<feature type="coiled-coil region" evidence="2">
    <location>
        <begin position="102"/>
        <end position="283"/>
    </location>
</feature>
<proteinExistence type="predicted"/>
<feature type="domain" description="Cilia- and flagella-associated protein 58 central coiled coil" evidence="4">
    <location>
        <begin position="376"/>
        <end position="670"/>
    </location>
</feature>
<sequence length="899" mass="105062">MSKGSIADYQALITAKLEQLDQWTARAAEQEKMGQAILDEIEDDDNLEKFRTEYAKLLKVIKRSSKNAMKLKAKSEDVVKEITIVEQQAVDSSKLGQDAQTLKTLKNQIIRAEALLESSNKREELARMEIRQLRQDIANLNSTIKQGVGLSAAQERVINDLIAAKEQYTKDLENELERIVSLRNGLTTISERIDTAEVERKNIDKEIYLLKDKNTQKKLEIDMEMKNKERMERDLRELRVVVTIKSQEAISKQTAVNRATEEIANIENQIKTQKNMIEKLIRDQESLGSRTVKLQQDYDEQMILTRELLAENEITNSELKMKERELHNHKSEVKKVMRIKDGLVKKIRNLEEQKMQAEIERKVHRSTNDEMVAKIEALKRQVDVIKKNIDDLAREKDILESSLKKTRNETTKIESMLQLQKQQKATIELENARILKDIAENKKLQKQLADERDAYIEEANKHSNQAIAIIAEMKEKEMKIFDYKRQTFQAENKLKYQQNLYEAIQSDRKLHSKQLVESQTEINEMKRRLKIMNFQINGFKEDVNSKEAMLVKENADYVKLAKDSELISEEIKTLKGQNELAMAYIKSQMVEEFKLDQFVKEADVERTRQQTALNLIVAERDNLSSQLLRRNQELTEVYDQMKTQSLNLLRGEIEYNEKMKTIRKLRKEIVANKILVADMSDETAAIPQMKRQIIQLQNAIITEEKKIKALEEELENPINVHRWRKLEGSQPQAYNLILLQHTLQKKLIVMNKELAQKDQAIEVKEKLYLHLKTILAKQAGPEAAQQYAEFMKILKDKKKQLRHMDTELNMYKSQVEEYKYTISQLDAGLRDCKKKFLKMYKERVEEMKTGAEPKDLPPLPSVPFGEVIPEEEEEEPIEEEFDNREEQEPEQVPENIQPE</sequence>
<feature type="compositionally biased region" description="Acidic residues" evidence="3">
    <location>
        <begin position="868"/>
        <end position="891"/>
    </location>
</feature>
<evidence type="ECO:0000256" key="1">
    <source>
        <dbReference type="ARBA" id="ARBA00023054"/>
    </source>
</evidence>
<dbReference type="AlphaFoldDB" id="A0AAD5UN48"/>
<dbReference type="EMBL" id="JADGKB010000001">
    <property type="protein sequence ID" value="KAJ3262633.1"/>
    <property type="molecule type" value="Genomic_DNA"/>
</dbReference>
<dbReference type="GO" id="GO:0005856">
    <property type="term" value="C:cytoskeleton"/>
    <property type="evidence" value="ECO:0007669"/>
    <property type="project" value="TreeGrafter"/>
</dbReference>
<feature type="region of interest" description="Disordered" evidence="3">
    <location>
        <begin position="848"/>
        <end position="899"/>
    </location>
</feature>
<dbReference type="Proteomes" id="UP001210925">
    <property type="component" value="Unassembled WGS sequence"/>
</dbReference>
<dbReference type="Pfam" id="PF21771">
    <property type="entry name" value="CFAP58_CC"/>
    <property type="match status" value="1"/>
</dbReference>
<evidence type="ECO:0000256" key="3">
    <source>
        <dbReference type="SAM" id="MobiDB-lite"/>
    </source>
</evidence>
<comment type="caution">
    <text evidence="5">The sequence shown here is derived from an EMBL/GenBank/DDBJ whole genome shotgun (WGS) entry which is preliminary data.</text>
</comment>
<evidence type="ECO:0000259" key="4">
    <source>
        <dbReference type="Pfam" id="PF21771"/>
    </source>
</evidence>
<protein>
    <recommendedName>
        <fullName evidence="4">Cilia- and flagella-associated protein 58 central coiled coil domain-containing protein</fullName>
    </recommendedName>
</protein>
<accession>A0AAD5UN48</accession>
<dbReference type="PANTHER" id="PTHR32083:SF0">
    <property type="entry name" value="CILIA AND FLAGELLA-ASSOCIATED PROTEIN 58"/>
    <property type="match status" value="1"/>
</dbReference>
<dbReference type="PANTHER" id="PTHR32083">
    <property type="entry name" value="CILIA AND FLAGELLA-ASSOCIATED PROTEIN 58-RELATED"/>
    <property type="match status" value="1"/>
</dbReference>
<reference evidence="5" key="1">
    <citation type="submission" date="2020-05" db="EMBL/GenBank/DDBJ databases">
        <title>Phylogenomic resolution of chytrid fungi.</title>
        <authorList>
            <person name="Stajich J.E."/>
            <person name="Amses K."/>
            <person name="Simmons R."/>
            <person name="Seto K."/>
            <person name="Myers J."/>
            <person name="Bonds A."/>
            <person name="Quandt C.A."/>
            <person name="Barry K."/>
            <person name="Liu P."/>
            <person name="Grigoriev I."/>
            <person name="Longcore J.E."/>
            <person name="James T.Y."/>
        </authorList>
    </citation>
    <scope>NUCLEOTIDE SEQUENCE</scope>
    <source>
        <strain evidence="5">PLAUS21</strain>
    </source>
</reference>
<keyword evidence="6" id="KW-1185">Reference proteome</keyword>
<evidence type="ECO:0000313" key="5">
    <source>
        <dbReference type="EMBL" id="KAJ3262633.1"/>
    </source>
</evidence>
<keyword evidence="1 2" id="KW-0175">Coiled coil</keyword>
<gene>
    <name evidence="5" type="ORF">HK103_000162</name>
</gene>
<dbReference type="InterPro" id="IPR049270">
    <property type="entry name" value="CFAP58_CC"/>
</dbReference>
<feature type="coiled-coil region" evidence="2">
    <location>
        <begin position="312"/>
        <end position="476"/>
    </location>
</feature>
<evidence type="ECO:0000256" key="2">
    <source>
        <dbReference type="SAM" id="Coils"/>
    </source>
</evidence>
<organism evidence="5 6">
    <name type="scientific">Boothiomyces macroporosus</name>
    <dbReference type="NCBI Taxonomy" id="261099"/>
    <lineage>
        <taxon>Eukaryota</taxon>
        <taxon>Fungi</taxon>
        <taxon>Fungi incertae sedis</taxon>
        <taxon>Chytridiomycota</taxon>
        <taxon>Chytridiomycota incertae sedis</taxon>
        <taxon>Chytridiomycetes</taxon>
        <taxon>Rhizophydiales</taxon>
        <taxon>Terramycetaceae</taxon>
        <taxon>Boothiomyces</taxon>
    </lineage>
</organism>
<name>A0AAD5UN48_9FUNG</name>
<evidence type="ECO:0000313" key="6">
    <source>
        <dbReference type="Proteomes" id="UP001210925"/>
    </source>
</evidence>